<evidence type="ECO:0000313" key="4">
    <source>
        <dbReference type="EMBL" id="GMT33881.1"/>
    </source>
</evidence>
<comment type="caution">
    <text evidence="4">The sequence shown here is derived from an EMBL/GenBank/DDBJ whole genome shotgun (WGS) entry which is preliminary data.</text>
</comment>
<sequence length="114" mass="13125">MARANRRGFRRYKQKRKNRKPSEEIPEAEEEERIEERLTVTNNVCPVGYPIGECVSRMCPDGYSCYKNSCCAVTPEINCEDSLPKCYTYLCHVDGYTDFMTQFCPKTCAKCAVV</sequence>
<protein>
    <recommendedName>
        <fullName evidence="3">ShKT domain-containing protein</fullName>
    </recommendedName>
</protein>
<name>A0AAV5WPE4_9BILA</name>
<accession>A0AAV5WPE4</accession>
<evidence type="ECO:0000256" key="1">
    <source>
        <dbReference type="PROSITE-ProRule" id="PRU01005"/>
    </source>
</evidence>
<feature type="non-terminal residue" evidence="4">
    <location>
        <position position="114"/>
    </location>
</feature>
<dbReference type="Pfam" id="PF01549">
    <property type="entry name" value="ShK"/>
    <property type="match status" value="1"/>
</dbReference>
<dbReference type="InterPro" id="IPR003582">
    <property type="entry name" value="ShKT_dom"/>
</dbReference>
<feature type="disulfide bond" evidence="1">
    <location>
        <begin position="86"/>
        <end position="104"/>
    </location>
</feature>
<gene>
    <name evidence="4" type="ORF">PFISCL1PPCAC_25178</name>
</gene>
<dbReference type="PROSITE" id="PS51670">
    <property type="entry name" value="SHKT"/>
    <property type="match status" value="1"/>
</dbReference>
<reference evidence="4" key="1">
    <citation type="submission" date="2023-10" db="EMBL/GenBank/DDBJ databases">
        <title>Genome assembly of Pristionchus species.</title>
        <authorList>
            <person name="Yoshida K."/>
            <person name="Sommer R.J."/>
        </authorList>
    </citation>
    <scope>NUCLEOTIDE SEQUENCE</scope>
    <source>
        <strain evidence="4">RS5133</strain>
    </source>
</reference>
<proteinExistence type="predicted"/>
<keyword evidence="1" id="KW-1015">Disulfide bond</keyword>
<evidence type="ECO:0000313" key="5">
    <source>
        <dbReference type="Proteomes" id="UP001432322"/>
    </source>
</evidence>
<evidence type="ECO:0000259" key="3">
    <source>
        <dbReference type="PROSITE" id="PS51670"/>
    </source>
</evidence>
<evidence type="ECO:0000256" key="2">
    <source>
        <dbReference type="SAM" id="MobiDB-lite"/>
    </source>
</evidence>
<keyword evidence="5" id="KW-1185">Reference proteome</keyword>
<dbReference type="AlphaFoldDB" id="A0AAV5WPE4"/>
<feature type="domain" description="ShKT" evidence="3">
    <location>
        <begin position="79"/>
        <end position="111"/>
    </location>
</feature>
<dbReference type="SMART" id="SM00254">
    <property type="entry name" value="ShKT"/>
    <property type="match status" value="1"/>
</dbReference>
<comment type="caution">
    <text evidence="1">Lacks conserved residue(s) required for the propagation of feature annotation.</text>
</comment>
<dbReference type="Proteomes" id="UP001432322">
    <property type="component" value="Unassembled WGS sequence"/>
</dbReference>
<dbReference type="EMBL" id="BTSY01000006">
    <property type="protein sequence ID" value="GMT33881.1"/>
    <property type="molecule type" value="Genomic_DNA"/>
</dbReference>
<feature type="region of interest" description="Disordered" evidence="2">
    <location>
        <begin position="1"/>
        <end position="33"/>
    </location>
</feature>
<feature type="compositionally biased region" description="Basic residues" evidence="2">
    <location>
        <begin position="1"/>
        <end position="19"/>
    </location>
</feature>
<organism evidence="4 5">
    <name type="scientific">Pristionchus fissidentatus</name>
    <dbReference type="NCBI Taxonomy" id="1538716"/>
    <lineage>
        <taxon>Eukaryota</taxon>
        <taxon>Metazoa</taxon>
        <taxon>Ecdysozoa</taxon>
        <taxon>Nematoda</taxon>
        <taxon>Chromadorea</taxon>
        <taxon>Rhabditida</taxon>
        <taxon>Rhabditina</taxon>
        <taxon>Diplogasteromorpha</taxon>
        <taxon>Diplogasteroidea</taxon>
        <taxon>Neodiplogasteridae</taxon>
        <taxon>Pristionchus</taxon>
    </lineage>
</organism>
<feature type="compositionally biased region" description="Acidic residues" evidence="2">
    <location>
        <begin position="24"/>
        <end position="33"/>
    </location>
</feature>